<dbReference type="GO" id="GO:0003964">
    <property type="term" value="F:RNA-directed DNA polymerase activity"/>
    <property type="evidence" value="ECO:0007669"/>
    <property type="project" value="UniProtKB-KW"/>
</dbReference>
<gene>
    <name evidence="2" type="ORF">ElyMa_005642800</name>
</gene>
<comment type="caution">
    <text evidence="2">The sequence shown here is derived from an EMBL/GenBank/DDBJ whole genome shotgun (WGS) entry which is preliminary data.</text>
</comment>
<evidence type="ECO:0000313" key="2">
    <source>
        <dbReference type="EMBL" id="GFR69933.1"/>
    </source>
</evidence>
<dbReference type="Proteomes" id="UP000762676">
    <property type="component" value="Unassembled WGS sequence"/>
</dbReference>
<keyword evidence="3" id="KW-1185">Reference proteome</keyword>
<dbReference type="AlphaFoldDB" id="A0AAV4FB82"/>
<dbReference type="EMBL" id="BMAT01011285">
    <property type="protein sequence ID" value="GFR69933.1"/>
    <property type="molecule type" value="Genomic_DNA"/>
</dbReference>
<keyword evidence="2" id="KW-0695">RNA-directed DNA polymerase</keyword>
<organism evidence="2 3">
    <name type="scientific">Elysia marginata</name>
    <dbReference type="NCBI Taxonomy" id="1093978"/>
    <lineage>
        <taxon>Eukaryota</taxon>
        <taxon>Metazoa</taxon>
        <taxon>Spiralia</taxon>
        <taxon>Lophotrochozoa</taxon>
        <taxon>Mollusca</taxon>
        <taxon>Gastropoda</taxon>
        <taxon>Heterobranchia</taxon>
        <taxon>Euthyneura</taxon>
        <taxon>Panpulmonata</taxon>
        <taxon>Sacoglossa</taxon>
        <taxon>Placobranchoidea</taxon>
        <taxon>Plakobranchidae</taxon>
        <taxon>Elysia</taxon>
    </lineage>
</organism>
<sequence>RRTALADKTSKNQSWVKNCSVKEIQAEDQDDELRQLINAKRQMINFPSAIAEKQWEDLDSKLVLKLDSLIGDSTLEHKLATFRDIVYQTRLETFGAKQYQSKRPPRRSRGKYGNT</sequence>
<protein>
    <submittedName>
        <fullName evidence="2">Reverse transcriptase</fullName>
    </submittedName>
</protein>
<evidence type="ECO:0000313" key="3">
    <source>
        <dbReference type="Proteomes" id="UP000762676"/>
    </source>
</evidence>
<accession>A0AAV4FB82</accession>
<evidence type="ECO:0000256" key="1">
    <source>
        <dbReference type="SAM" id="MobiDB-lite"/>
    </source>
</evidence>
<keyword evidence="2" id="KW-0548">Nucleotidyltransferase</keyword>
<reference evidence="2 3" key="1">
    <citation type="journal article" date="2021" name="Elife">
        <title>Chloroplast acquisition without the gene transfer in kleptoplastic sea slugs, Plakobranchus ocellatus.</title>
        <authorList>
            <person name="Maeda T."/>
            <person name="Takahashi S."/>
            <person name="Yoshida T."/>
            <person name="Shimamura S."/>
            <person name="Takaki Y."/>
            <person name="Nagai Y."/>
            <person name="Toyoda A."/>
            <person name="Suzuki Y."/>
            <person name="Arimoto A."/>
            <person name="Ishii H."/>
            <person name="Satoh N."/>
            <person name="Nishiyama T."/>
            <person name="Hasebe M."/>
            <person name="Maruyama T."/>
            <person name="Minagawa J."/>
            <person name="Obokata J."/>
            <person name="Shigenobu S."/>
        </authorList>
    </citation>
    <scope>NUCLEOTIDE SEQUENCE [LARGE SCALE GENOMIC DNA]</scope>
</reference>
<feature type="region of interest" description="Disordered" evidence="1">
    <location>
        <begin position="96"/>
        <end position="115"/>
    </location>
</feature>
<proteinExistence type="predicted"/>
<name>A0AAV4FB82_9GAST</name>
<keyword evidence="2" id="KW-0808">Transferase</keyword>
<feature type="non-terminal residue" evidence="2">
    <location>
        <position position="1"/>
    </location>
</feature>
<feature type="compositionally biased region" description="Basic residues" evidence="1">
    <location>
        <begin position="103"/>
        <end position="115"/>
    </location>
</feature>